<dbReference type="InterPro" id="IPR001764">
    <property type="entry name" value="Glyco_hydro_3_N"/>
</dbReference>
<dbReference type="InterPro" id="IPR050288">
    <property type="entry name" value="Cellulose_deg_GH3"/>
</dbReference>
<keyword evidence="7" id="KW-1185">Reference proteome</keyword>
<dbReference type="InterPro" id="IPR036962">
    <property type="entry name" value="Glyco_hydro_3_N_sf"/>
</dbReference>
<dbReference type="InterPro" id="IPR037524">
    <property type="entry name" value="PA14/GLEYA"/>
</dbReference>
<dbReference type="Gene3D" id="2.60.40.10">
    <property type="entry name" value="Immunoglobulins"/>
    <property type="match status" value="1"/>
</dbReference>
<dbReference type="InterPro" id="IPR017853">
    <property type="entry name" value="GH"/>
</dbReference>
<dbReference type="PANTHER" id="PTHR42715:SF10">
    <property type="entry name" value="BETA-GLUCOSIDASE"/>
    <property type="match status" value="1"/>
</dbReference>
<reference evidence="6" key="1">
    <citation type="submission" date="2021-01" db="EMBL/GenBank/DDBJ databases">
        <title>Whole genome shotgun sequence of Acrocarpospora phusangensis NBRC 108782.</title>
        <authorList>
            <person name="Komaki H."/>
            <person name="Tamura T."/>
        </authorList>
    </citation>
    <scope>NUCLEOTIDE SEQUENCE</scope>
    <source>
        <strain evidence="6">NBRC 108782</strain>
    </source>
</reference>
<comment type="caution">
    <text evidence="6">The sequence shown here is derived from an EMBL/GenBank/DDBJ whole genome shotgun (WGS) entry which is preliminary data.</text>
</comment>
<evidence type="ECO:0000313" key="7">
    <source>
        <dbReference type="Proteomes" id="UP000640052"/>
    </source>
</evidence>
<dbReference type="Pfam" id="PF00933">
    <property type="entry name" value="Glyco_hydro_3"/>
    <property type="match status" value="1"/>
</dbReference>
<dbReference type="InterPro" id="IPR002772">
    <property type="entry name" value="Glyco_hydro_3_C"/>
</dbReference>
<dbReference type="SUPFAM" id="SSF51445">
    <property type="entry name" value="(Trans)glycosidases"/>
    <property type="match status" value="1"/>
</dbReference>
<dbReference type="Gene3D" id="3.20.20.300">
    <property type="entry name" value="Glycoside hydrolase, family 3, N-terminal domain"/>
    <property type="match status" value="1"/>
</dbReference>
<keyword evidence="4" id="KW-0326">Glycosidase</keyword>
<evidence type="ECO:0000313" key="6">
    <source>
        <dbReference type="EMBL" id="GIH26822.1"/>
    </source>
</evidence>
<dbReference type="SMART" id="SM01217">
    <property type="entry name" value="Fn3_like"/>
    <property type="match status" value="1"/>
</dbReference>
<comment type="similarity">
    <text evidence="1 4">Belongs to the glycosyl hydrolase 3 family.</text>
</comment>
<dbReference type="Pfam" id="PF01915">
    <property type="entry name" value="Glyco_hydro_3_C"/>
    <property type="match status" value="1"/>
</dbReference>
<evidence type="ECO:0000259" key="5">
    <source>
        <dbReference type="PROSITE" id="PS51820"/>
    </source>
</evidence>
<dbReference type="InterPro" id="IPR013783">
    <property type="entry name" value="Ig-like_fold"/>
</dbReference>
<dbReference type="Pfam" id="PF07691">
    <property type="entry name" value="PA14"/>
    <property type="match status" value="1"/>
</dbReference>
<dbReference type="SUPFAM" id="SSF52279">
    <property type="entry name" value="Beta-D-glucan exohydrolase, C-terminal domain"/>
    <property type="match status" value="1"/>
</dbReference>
<dbReference type="PANTHER" id="PTHR42715">
    <property type="entry name" value="BETA-GLUCOSIDASE"/>
    <property type="match status" value="1"/>
</dbReference>
<accession>A0A919UQG3</accession>
<dbReference type="AlphaFoldDB" id="A0A919UQG3"/>
<keyword evidence="3" id="KW-0119">Carbohydrate metabolism</keyword>
<dbReference type="Pfam" id="PF14310">
    <property type="entry name" value="Fn3-like"/>
    <property type="match status" value="1"/>
</dbReference>
<dbReference type="SUPFAM" id="SSF56988">
    <property type="entry name" value="Anthrax protective antigen"/>
    <property type="match status" value="1"/>
</dbReference>
<gene>
    <name evidence="6" type="ORF">Aph01nite_51320</name>
</gene>
<keyword evidence="2 4" id="KW-0378">Hydrolase</keyword>
<dbReference type="InterPro" id="IPR026891">
    <property type="entry name" value="Fn3-like"/>
</dbReference>
<organism evidence="6 7">
    <name type="scientific">Acrocarpospora phusangensis</name>
    <dbReference type="NCBI Taxonomy" id="1070424"/>
    <lineage>
        <taxon>Bacteria</taxon>
        <taxon>Bacillati</taxon>
        <taxon>Actinomycetota</taxon>
        <taxon>Actinomycetes</taxon>
        <taxon>Streptosporangiales</taxon>
        <taxon>Streptosporangiaceae</taxon>
        <taxon>Acrocarpospora</taxon>
    </lineage>
</organism>
<dbReference type="Gene3D" id="3.40.50.1700">
    <property type="entry name" value="Glycoside hydrolase family 3 C-terminal domain"/>
    <property type="match status" value="1"/>
</dbReference>
<dbReference type="InterPro" id="IPR011658">
    <property type="entry name" value="PA14_dom"/>
</dbReference>
<dbReference type="PROSITE" id="PS51820">
    <property type="entry name" value="PA14"/>
    <property type="match status" value="1"/>
</dbReference>
<name>A0A919UQG3_9ACTN</name>
<sequence>MDEVEQALRKLDLDTKAALLAGQDMWSLPAVPEIGLDSLVMSDGPIGVRGMEWTAADPSLALPSPTALAATWDRELAGRVGEVLAQEARRKGVHVLLAPTVNLHRSPLGGRHFECYSEDPLLTGEIATGYVRGVQGGGVGVTVKHFVANDFETERFTANVLVGERALRELYLAPFEIVLQAGPYGVMAAYNSVNGPTMTEHDELQNRVLRDEWGFEGFTVSDWTAARDTVRDANGGLDVAMPGPTTVYGPALADAVRAGEVSETVLDDHVRRVLVLAARTGALRTNAHGRPEYRDVDGPALAREVAARSFTLLRNDGALPLAAGTRIALIGGLAKDARVMGGGSAQVYPEHVVSPLEGLRAAGLDVTYARGADPSPNLNPAREGFSITSTARAADGRVLGTFPQVDGMLTWIGQTPVPYEELHTVEIGGTFTPDVDGVHEFAIDGLGLFRLEIDGAVLHEGVVRPPADRRPDAIFVPTQTVHPVELTAGQAVNVLLTHTVYKGQIGEMPLAYVGFGLAHREPRPDAETLLAQAEAAAREADVAVVVVGTSKEVESEGFDRGSLRLPERQDELVSRIVAANPRTIVIVNAGSPVEMPWRNDVAATLLTWFPGQEGGHALADVLTGAAEPGGRLPTTWPAAMADCPVIDVTPRDGEIRYDEGVFIGYRAWDRTATEPAYPFGYGLGYTTWAYESMEYADSTVTVRVRNTGARPGREVVQVYLAPVEPDESRPARWLAGFAVAEAEPGEAAEVTIGIPPRSIEIWAEDGWRRVAGDYVLTAAHSLAEPRLTTPVTFHPSPSH</sequence>
<dbReference type="Proteomes" id="UP000640052">
    <property type="component" value="Unassembled WGS sequence"/>
</dbReference>
<dbReference type="GO" id="GO:0004553">
    <property type="term" value="F:hydrolase activity, hydrolyzing O-glycosyl compounds"/>
    <property type="evidence" value="ECO:0007669"/>
    <property type="project" value="InterPro"/>
</dbReference>
<evidence type="ECO:0000256" key="3">
    <source>
        <dbReference type="ARBA" id="ARBA00023277"/>
    </source>
</evidence>
<dbReference type="PRINTS" id="PR00133">
    <property type="entry name" value="GLHYDRLASE3"/>
</dbReference>
<protein>
    <submittedName>
        <fullName evidence="6">Beta-glucosidase</fullName>
    </submittedName>
</protein>
<feature type="domain" description="PA14" evidence="5">
    <location>
        <begin position="375"/>
        <end position="534"/>
    </location>
</feature>
<evidence type="ECO:0000256" key="1">
    <source>
        <dbReference type="ARBA" id="ARBA00005336"/>
    </source>
</evidence>
<dbReference type="EMBL" id="BOOA01000045">
    <property type="protein sequence ID" value="GIH26822.1"/>
    <property type="molecule type" value="Genomic_DNA"/>
</dbReference>
<dbReference type="InterPro" id="IPR036881">
    <property type="entry name" value="Glyco_hydro_3_C_sf"/>
</dbReference>
<dbReference type="InterPro" id="IPR019800">
    <property type="entry name" value="Glyco_hydro_3_AS"/>
</dbReference>
<evidence type="ECO:0000256" key="2">
    <source>
        <dbReference type="ARBA" id="ARBA00022801"/>
    </source>
</evidence>
<evidence type="ECO:0000256" key="4">
    <source>
        <dbReference type="RuleBase" id="RU361161"/>
    </source>
</evidence>
<dbReference type="RefSeq" id="WP_204043489.1">
    <property type="nucleotide sequence ID" value="NZ_BOOA01000045.1"/>
</dbReference>
<dbReference type="GO" id="GO:0005975">
    <property type="term" value="P:carbohydrate metabolic process"/>
    <property type="evidence" value="ECO:0007669"/>
    <property type="project" value="InterPro"/>
</dbReference>
<dbReference type="PROSITE" id="PS00775">
    <property type="entry name" value="GLYCOSYL_HYDROL_F3"/>
    <property type="match status" value="1"/>
</dbReference>
<proteinExistence type="inferred from homology"/>
<dbReference type="Gene3D" id="2.60.120.260">
    <property type="entry name" value="Galactose-binding domain-like"/>
    <property type="match status" value="1"/>
</dbReference>